<dbReference type="InterPro" id="IPR039535">
    <property type="entry name" value="ASST-like"/>
</dbReference>
<gene>
    <name evidence="1" type="ORF">METZ01_LOCUS160957</name>
</gene>
<evidence type="ECO:0008006" key="2">
    <source>
        <dbReference type="Google" id="ProtNLM"/>
    </source>
</evidence>
<proteinExistence type="predicted"/>
<dbReference type="AlphaFoldDB" id="A0A382B4A1"/>
<dbReference type="InterPro" id="IPR015943">
    <property type="entry name" value="WD40/YVTN_repeat-like_dom_sf"/>
</dbReference>
<dbReference type="PANTHER" id="PTHR35340">
    <property type="entry name" value="PQQ ENZYME REPEAT PROTEIN-RELATED"/>
    <property type="match status" value="1"/>
</dbReference>
<dbReference type="Gene3D" id="2.130.10.10">
    <property type="entry name" value="YVTN repeat-like/Quinoprotein amine dehydrogenase"/>
    <property type="match status" value="1"/>
</dbReference>
<dbReference type="InterPro" id="IPR053143">
    <property type="entry name" value="Arylsulfate_ST"/>
</dbReference>
<dbReference type="PANTHER" id="PTHR35340:SF5">
    <property type="entry name" value="ASST-DOMAIN-CONTAINING PROTEIN"/>
    <property type="match status" value="1"/>
</dbReference>
<organism evidence="1">
    <name type="scientific">marine metagenome</name>
    <dbReference type="NCBI Taxonomy" id="408172"/>
    <lineage>
        <taxon>unclassified sequences</taxon>
        <taxon>metagenomes</taxon>
        <taxon>ecological metagenomes</taxon>
    </lineage>
</organism>
<dbReference type="InterPro" id="IPR011047">
    <property type="entry name" value="Quinoprotein_ADH-like_sf"/>
</dbReference>
<evidence type="ECO:0000313" key="1">
    <source>
        <dbReference type="EMBL" id="SVB08103.1"/>
    </source>
</evidence>
<sequence>MGRSIHHPVGLIHNSPSSTFNGYTLFSTNGGNHATMIDNLGRVVHRWNYDGGIVYAYLLPNGNLLARTKPPGDVEIVKDLGGSSASLIEMDWDSEIVWEYKDPMLHHDYARLPNGNTSALLFKELDEEISQQVKGGHPKEDDPKRILGDVIREITEDGKTVNEWEIYQELDFEEDVICPLEHRREWTHANCLNLMPNGDFLISFRNISTVGIISRETGEFLWKWGPGNVFHQHHPTVLENGNILIFDNGSHSQGADRSRVIEVNPITNEIEWEYTETPAMAFYSFHISSAERLANGNTLICEGAFGRIFEVTKNGNVVWEYINPFYSPDLRSGDPTNMVFRAHRYSPEDPALDGRDLNPDIYSNINRLYAGSDDNKNRLIVN</sequence>
<name>A0A382B4A1_9ZZZZ</name>
<protein>
    <recommendedName>
        <fullName evidence="2">Arylsulfotransferase N-terminal domain-containing protein</fullName>
    </recommendedName>
</protein>
<dbReference type="EMBL" id="UINC01027959">
    <property type="protein sequence ID" value="SVB08103.1"/>
    <property type="molecule type" value="Genomic_DNA"/>
</dbReference>
<dbReference type="SUPFAM" id="SSF50998">
    <property type="entry name" value="Quinoprotein alcohol dehydrogenase-like"/>
    <property type="match status" value="1"/>
</dbReference>
<accession>A0A382B4A1</accession>
<reference evidence="1" key="1">
    <citation type="submission" date="2018-05" db="EMBL/GenBank/DDBJ databases">
        <authorList>
            <person name="Lanie J.A."/>
            <person name="Ng W.-L."/>
            <person name="Kazmierczak K.M."/>
            <person name="Andrzejewski T.M."/>
            <person name="Davidsen T.M."/>
            <person name="Wayne K.J."/>
            <person name="Tettelin H."/>
            <person name="Glass J.I."/>
            <person name="Rusch D."/>
            <person name="Podicherti R."/>
            <person name="Tsui H.-C.T."/>
            <person name="Winkler M.E."/>
        </authorList>
    </citation>
    <scope>NUCLEOTIDE SEQUENCE</scope>
</reference>
<dbReference type="Pfam" id="PF14269">
    <property type="entry name" value="Arylsulfotran_2"/>
    <property type="match status" value="1"/>
</dbReference>